<dbReference type="EMBL" id="JACBKZ010000003">
    <property type="protein sequence ID" value="KAF5954561.1"/>
    <property type="molecule type" value="Genomic_DNA"/>
</dbReference>
<reference evidence="3" key="1">
    <citation type="journal article" date="2020" name="Nat. Commun.">
        <title>Genome assembly of wild tea tree DASZ reveals pedigree and selection history of tea varieties.</title>
        <authorList>
            <person name="Zhang W."/>
            <person name="Zhang Y."/>
            <person name="Qiu H."/>
            <person name="Guo Y."/>
            <person name="Wan H."/>
            <person name="Zhang X."/>
            <person name="Scossa F."/>
            <person name="Alseekh S."/>
            <person name="Zhang Q."/>
            <person name="Wang P."/>
            <person name="Xu L."/>
            <person name="Schmidt M.H."/>
            <person name="Jia X."/>
            <person name="Li D."/>
            <person name="Zhu A."/>
            <person name="Guo F."/>
            <person name="Chen W."/>
            <person name="Ni D."/>
            <person name="Usadel B."/>
            <person name="Fernie A.R."/>
            <person name="Wen W."/>
        </authorList>
    </citation>
    <scope>NUCLEOTIDE SEQUENCE [LARGE SCALE GENOMIC DNA]</scope>
    <source>
        <strain evidence="3">cv. G240</strain>
    </source>
</reference>
<protein>
    <submittedName>
        <fullName evidence="2">Uncharacterized protein</fullName>
    </submittedName>
</protein>
<evidence type="ECO:0000313" key="2">
    <source>
        <dbReference type="EMBL" id="KAF5954561.1"/>
    </source>
</evidence>
<dbReference type="Proteomes" id="UP000593564">
    <property type="component" value="Unassembled WGS sequence"/>
</dbReference>
<keyword evidence="3" id="KW-1185">Reference proteome</keyword>
<sequence length="83" mass="9524">MPYLLWEFSKSMSTNILFAANMASIFEVLKKKYIPTIGIADGMFISIIFCIVAIYEVECNHDECFMANSSIYTLGSHGRDWER</sequence>
<accession>A0A7J7HQR9</accession>
<dbReference type="AlphaFoldDB" id="A0A7J7HQR9"/>
<evidence type="ECO:0000256" key="1">
    <source>
        <dbReference type="SAM" id="Phobius"/>
    </source>
</evidence>
<name>A0A7J7HQR9_CAMSI</name>
<organism evidence="2 3">
    <name type="scientific">Camellia sinensis</name>
    <name type="common">Tea plant</name>
    <name type="synonym">Thea sinensis</name>
    <dbReference type="NCBI Taxonomy" id="4442"/>
    <lineage>
        <taxon>Eukaryota</taxon>
        <taxon>Viridiplantae</taxon>
        <taxon>Streptophyta</taxon>
        <taxon>Embryophyta</taxon>
        <taxon>Tracheophyta</taxon>
        <taxon>Spermatophyta</taxon>
        <taxon>Magnoliopsida</taxon>
        <taxon>eudicotyledons</taxon>
        <taxon>Gunneridae</taxon>
        <taxon>Pentapetalae</taxon>
        <taxon>asterids</taxon>
        <taxon>Ericales</taxon>
        <taxon>Theaceae</taxon>
        <taxon>Camellia</taxon>
    </lineage>
</organism>
<keyword evidence="1" id="KW-0472">Membrane</keyword>
<gene>
    <name evidence="2" type="ORF">HYC85_007417</name>
</gene>
<keyword evidence="1" id="KW-1133">Transmembrane helix</keyword>
<comment type="caution">
    <text evidence="2">The sequence shown here is derived from an EMBL/GenBank/DDBJ whole genome shotgun (WGS) entry which is preliminary data.</text>
</comment>
<reference evidence="2 3" key="2">
    <citation type="submission" date="2020-07" db="EMBL/GenBank/DDBJ databases">
        <title>Genome assembly of wild tea tree DASZ reveals pedigree and selection history of tea varieties.</title>
        <authorList>
            <person name="Zhang W."/>
        </authorList>
    </citation>
    <scope>NUCLEOTIDE SEQUENCE [LARGE SCALE GENOMIC DNA]</scope>
    <source>
        <strain evidence="3">cv. G240</strain>
        <tissue evidence="2">Leaf</tissue>
    </source>
</reference>
<evidence type="ECO:0000313" key="3">
    <source>
        <dbReference type="Proteomes" id="UP000593564"/>
    </source>
</evidence>
<keyword evidence="1" id="KW-0812">Transmembrane</keyword>
<feature type="transmembrane region" description="Helical" evidence="1">
    <location>
        <begin position="36"/>
        <end position="55"/>
    </location>
</feature>
<proteinExistence type="predicted"/>